<keyword evidence="2" id="KW-1185">Reference proteome</keyword>
<dbReference type="Proteomes" id="UP000265520">
    <property type="component" value="Unassembled WGS sequence"/>
</dbReference>
<name>A0A392RHT2_9FABA</name>
<reference evidence="1 2" key="1">
    <citation type="journal article" date="2018" name="Front. Plant Sci.">
        <title>Red Clover (Trifolium pratense) and Zigzag Clover (T. medium) - A Picture of Genomic Similarities and Differences.</title>
        <authorList>
            <person name="Dluhosova J."/>
            <person name="Istvanek J."/>
            <person name="Nedelnik J."/>
            <person name="Repkova J."/>
        </authorList>
    </citation>
    <scope>NUCLEOTIDE SEQUENCE [LARGE SCALE GENOMIC DNA]</scope>
    <source>
        <strain evidence="2">cv. 10/8</strain>
        <tissue evidence="1">Leaf</tissue>
    </source>
</reference>
<feature type="non-terminal residue" evidence="1">
    <location>
        <position position="28"/>
    </location>
</feature>
<protein>
    <submittedName>
        <fullName evidence="1">DNA repair protein RAD51-like protein</fullName>
    </submittedName>
</protein>
<organism evidence="1 2">
    <name type="scientific">Trifolium medium</name>
    <dbReference type="NCBI Taxonomy" id="97028"/>
    <lineage>
        <taxon>Eukaryota</taxon>
        <taxon>Viridiplantae</taxon>
        <taxon>Streptophyta</taxon>
        <taxon>Embryophyta</taxon>
        <taxon>Tracheophyta</taxon>
        <taxon>Spermatophyta</taxon>
        <taxon>Magnoliopsida</taxon>
        <taxon>eudicotyledons</taxon>
        <taxon>Gunneridae</taxon>
        <taxon>Pentapetalae</taxon>
        <taxon>rosids</taxon>
        <taxon>fabids</taxon>
        <taxon>Fabales</taxon>
        <taxon>Fabaceae</taxon>
        <taxon>Papilionoideae</taxon>
        <taxon>50 kb inversion clade</taxon>
        <taxon>NPAAA clade</taxon>
        <taxon>Hologalegina</taxon>
        <taxon>IRL clade</taxon>
        <taxon>Trifolieae</taxon>
        <taxon>Trifolium</taxon>
    </lineage>
</organism>
<accession>A0A392RHT2</accession>
<evidence type="ECO:0000313" key="1">
    <source>
        <dbReference type="EMBL" id="MCI35777.1"/>
    </source>
</evidence>
<proteinExistence type="predicted"/>
<evidence type="ECO:0000313" key="2">
    <source>
        <dbReference type="Proteomes" id="UP000265520"/>
    </source>
</evidence>
<dbReference type="EMBL" id="LXQA010226975">
    <property type="protein sequence ID" value="MCI35777.1"/>
    <property type="molecule type" value="Genomic_DNA"/>
</dbReference>
<dbReference type="AlphaFoldDB" id="A0A392RHT2"/>
<comment type="caution">
    <text evidence="1">The sequence shown here is derived from an EMBL/GenBank/DDBJ whole genome shotgun (WGS) entry which is preliminary data.</text>
</comment>
<sequence length="28" mass="3043">MANKLINQMGLPKSIANIFAARNIITAK</sequence>